<feature type="transmembrane region" description="Helical" evidence="1">
    <location>
        <begin position="98"/>
        <end position="125"/>
    </location>
</feature>
<evidence type="ECO:0000313" key="3">
    <source>
        <dbReference type="Proteomes" id="UP001321479"/>
    </source>
</evidence>
<keyword evidence="1" id="KW-1133">Transmembrane helix</keyword>
<keyword evidence="3" id="KW-1185">Reference proteome</keyword>
<evidence type="ECO:0000256" key="1">
    <source>
        <dbReference type="SAM" id="Phobius"/>
    </source>
</evidence>
<sequence length="134" mass="15083">MFLKSFSFDSTIFSKLSCGLSSSLSSFKELISGISSSDSETKNFLDDFLLKYSFLFKDFFFGTDLMSFSESLELSESEFSESLELSESEFSESLDVSIILFSSLIDLLLPDCLSGLTLLFLIFFVDFLTTLRDS</sequence>
<proteinExistence type="predicted"/>
<reference evidence="2 3" key="1">
    <citation type="submission" date="2021-02" db="EMBL/GenBank/DDBJ databases">
        <title>Cotonvirus japonicus, which uses Golgi apparatus of host cells for its virion factory, phylogenetically links tailed tupanvirus and icosahedral mimivirus.</title>
        <authorList>
            <person name="Takahashi H."/>
            <person name="Fukaya S."/>
            <person name="Song C."/>
            <person name="Murata K."/>
            <person name="Takemura M."/>
        </authorList>
    </citation>
    <scope>NUCLEOTIDE SEQUENCE [LARGE SCALE GENOMIC DNA]</scope>
</reference>
<dbReference type="RefSeq" id="YP_010842269.1">
    <property type="nucleotide sequence ID" value="NC_079139.1"/>
</dbReference>
<name>A0ABM7NUC5_9VIRU</name>
<keyword evidence="1" id="KW-0472">Membrane</keyword>
<evidence type="ECO:0000313" key="2">
    <source>
        <dbReference type="EMBL" id="BCS83661.1"/>
    </source>
</evidence>
<dbReference type="EMBL" id="AP024483">
    <property type="protein sequence ID" value="BCS83661.1"/>
    <property type="molecule type" value="Genomic_DNA"/>
</dbReference>
<keyword evidence="1" id="KW-0812">Transmembrane</keyword>
<organism evidence="2 3">
    <name type="scientific">Cotonvirus japonicus</name>
    <dbReference type="NCBI Taxonomy" id="2811091"/>
    <lineage>
        <taxon>Viruses</taxon>
        <taxon>Varidnaviria</taxon>
        <taxon>Bamfordvirae</taxon>
        <taxon>Nucleocytoviricota</taxon>
        <taxon>Megaviricetes</taxon>
        <taxon>Imitervirales</taxon>
        <taxon>Mimiviridae</taxon>
        <taxon>Megamimivirinae</taxon>
        <taxon>Cotonvirus</taxon>
        <taxon>Cotonvirus japonicum</taxon>
    </lineage>
</organism>
<dbReference type="Proteomes" id="UP001321479">
    <property type="component" value="Segment"/>
</dbReference>
<accession>A0ABM7NUC5</accession>
<dbReference type="GeneID" id="80558866"/>
<protein>
    <submittedName>
        <fullName evidence="2">ORFan</fullName>
    </submittedName>
</protein>